<reference evidence="7" key="1">
    <citation type="journal article" date="2021" name="ISME J.">
        <title>Evolutionary origin and ecological implication of a unique nif island in free-living Bradyrhizobium lineages.</title>
        <authorList>
            <person name="Tao J."/>
        </authorList>
    </citation>
    <scope>NUCLEOTIDE SEQUENCE [LARGE SCALE GENOMIC DNA]</scope>
    <source>
        <strain evidence="7">SZCCT0434</strain>
    </source>
</reference>
<dbReference type="InterPro" id="IPR011251">
    <property type="entry name" value="Luciferase-like_dom"/>
</dbReference>
<dbReference type="EMBL" id="JAFCJH010000070">
    <property type="protein sequence ID" value="MBR0801075.1"/>
    <property type="molecule type" value="Genomic_DNA"/>
</dbReference>
<evidence type="ECO:0000259" key="5">
    <source>
        <dbReference type="Pfam" id="PF00296"/>
    </source>
</evidence>
<protein>
    <submittedName>
        <fullName evidence="6">LLM class F420-dependent oxidoreductase</fullName>
    </submittedName>
</protein>
<dbReference type="InterPro" id="IPR036661">
    <property type="entry name" value="Luciferase-like_sf"/>
</dbReference>
<keyword evidence="3" id="KW-0560">Oxidoreductase</keyword>
<comment type="caution">
    <text evidence="6">The sequence shown here is derived from an EMBL/GenBank/DDBJ whole genome shotgun (WGS) entry which is preliminary data.</text>
</comment>
<keyword evidence="7" id="KW-1185">Reference proteome</keyword>
<dbReference type="SUPFAM" id="SSF51679">
    <property type="entry name" value="Bacterial luciferase-like"/>
    <property type="match status" value="1"/>
</dbReference>
<dbReference type="Gene3D" id="3.20.20.30">
    <property type="entry name" value="Luciferase-like domain"/>
    <property type="match status" value="1"/>
</dbReference>
<evidence type="ECO:0000256" key="2">
    <source>
        <dbReference type="ARBA" id="ARBA00022643"/>
    </source>
</evidence>
<organism evidence="6 7">
    <name type="scientific">Bradyrhizobium jicamae</name>
    <dbReference type="NCBI Taxonomy" id="280332"/>
    <lineage>
        <taxon>Bacteria</taxon>
        <taxon>Pseudomonadati</taxon>
        <taxon>Pseudomonadota</taxon>
        <taxon>Alphaproteobacteria</taxon>
        <taxon>Hyphomicrobiales</taxon>
        <taxon>Nitrobacteraceae</taxon>
        <taxon>Bradyrhizobium</taxon>
    </lineage>
</organism>
<feature type="domain" description="Luciferase-like" evidence="5">
    <location>
        <begin position="14"/>
        <end position="268"/>
    </location>
</feature>
<dbReference type="Pfam" id="PF00296">
    <property type="entry name" value="Bac_luciferase"/>
    <property type="match status" value="1"/>
</dbReference>
<evidence type="ECO:0000256" key="1">
    <source>
        <dbReference type="ARBA" id="ARBA00022630"/>
    </source>
</evidence>
<dbReference type="InterPro" id="IPR019921">
    <property type="entry name" value="Lucif-like_OxRdtase_Rv2161c"/>
</dbReference>
<dbReference type="PANTHER" id="PTHR42847">
    <property type="entry name" value="ALKANESULFONATE MONOOXYGENASE"/>
    <property type="match status" value="1"/>
</dbReference>
<dbReference type="Proteomes" id="UP001315278">
    <property type="component" value="Unassembled WGS sequence"/>
</dbReference>
<dbReference type="RefSeq" id="WP_212495219.1">
    <property type="nucleotide sequence ID" value="NZ_JAFCJH010000070.1"/>
</dbReference>
<proteinExistence type="predicted"/>
<evidence type="ECO:0000256" key="3">
    <source>
        <dbReference type="ARBA" id="ARBA00023002"/>
    </source>
</evidence>
<keyword evidence="2" id="KW-0288">FMN</keyword>
<dbReference type="PANTHER" id="PTHR42847:SF4">
    <property type="entry name" value="ALKANESULFONATE MONOOXYGENASE-RELATED"/>
    <property type="match status" value="1"/>
</dbReference>
<evidence type="ECO:0000256" key="4">
    <source>
        <dbReference type="ARBA" id="ARBA00023033"/>
    </source>
</evidence>
<sequence>MLIGFNAPTAGPLSAADNLAKIVVGAEAMGFDYATFSDHVVIPTSIAAEYPYSASGEFPAGARAERHEQLTELAWIAAKTTRLRLVTSVMVVPHRPAVLTAKILSTVDVLSGGRLTLGIGAGWMREEFEAVGAPDFDARGTVTDEYVHAFVELWTKDAPKFDGKHVRFSNILLEPKPVQKPHPPIWVGGESGPALRRAARIGDAWYPIGTNPQNPLDSLTRFKTQVARLRKMTTEAGRDPNAVGLSLRVTVFGETAPAQADDGEHRLFAGPAAMIAADMRALRDMGVNSMDFGFGGSTADEVLGAMQRFKAEVLPLV</sequence>
<name>A0ABS5FWB1_9BRAD</name>
<accession>A0ABS5FWB1</accession>
<dbReference type="InterPro" id="IPR050172">
    <property type="entry name" value="SsuD_RutA_monooxygenase"/>
</dbReference>
<keyword evidence="1" id="KW-0285">Flavoprotein</keyword>
<gene>
    <name evidence="6" type="ORF">JQ615_37525</name>
</gene>
<keyword evidence="4" id="KW-0503">Monooxygenase</keyword>
<evidence type="ECO:0000313" key="7">
    <source>
        <dbReference type="Proteomes" id="UP001315278"/>
    </source>
</evidence>
<evidence type="ECO:0000313" key="6">
    <source>
        <dbReference type="EMBL" id="MBR0801075.1"/>
    </source>
</evidence>
<dbReference type="NCBIfam" id="TIGR03619">
    <property type="entry name" value="F420_Rv2161c"/>
    <property type="match status" value="1"/>
</dbReference>